<reference evidence="5 6" key="1">
    <citation type="submission" date="2009-08" db="EMBL/GenBank/DDBJ databases">
        <title>The draft genome of Rhodobacter sp. SW2.</title>
        <authorList>
            <consortium name="US DOE Joint Genome Institute (JGI-PGF)"/>
            <person name="Lucas S."/>
            <person name="Copeland A."/>
            <person name="Lapidus A."/>
            <person name="Glavina del Rio T."/>
            <person name="Tice H."/>
            <person name="Bruce D."/>
            <person name="Goodwin L."/>
            <person name="Pitluck S."/>
            <person name="Larimer F."/>
            <person name="Land M.L."/>
            <person name="Hauser L."/>
            <person name="Emerson D."/>
        </authorList>
    </citation>
    <scope>NUCLEOTIDE SEQUENCE [LARGE SCALE GENOMIC DNA]</scope>
    <source>
        <strain evidence="5 6">SW2</strain>
    </source>
</reference>
<protein>
    <submittedName>
        <fullName evidence="5">Transcriptional regulator, LuxR family</fullName>
    </submittedName>
</protein>
<keyword evidence="3" id="KW-0804">Transcription</keyword>
<dbReference type="InterPro" id="IPR036388">
    <property type="entry name" value="WH-like_DNA-bd_sf"/>
</dbReference>
<dbReference type="CDD" id="cd06170">
    <property type="entry name" value="LuxR_C_like"/>
    <property type="match status" value="1"/>
</dbReference>
<gene>
    <name evidence="5" type="ORF">Rsw2DRAFT_1453</name>
</gene>
<name>C8S075_9RHOB</name>
<dbReference type="Pfam" id="PF00196">
    <property type="entry name" value="GerE"/>
    <property type="match status" value="1"/>
</dbReference>
<evidence type="ECO:0000256" key="3">
    <source>
        <dbReference type="ARBA" id="ARBA00023163"/>
    </source>
</evidence>
<feature type="domain" description="HTH luxR-type" evidence="4">
    <location>
        <begin position="176"/>
        <end position="241"/>
    </location>
</feature>
<dbReference type="STRING" id="371731.Rsw2DRAFT_1453"/>
<accession>C8S075</accession>
<sequence length="245" mass="27308">MQAELVGLSEGLRAATSTDRLWQLGLDALARYGVTGICYAVTTSRRAALASDLTEFDFAVFRYPGAPFNEFLQKQGFRNDLTVRRVVQSGLTTVWHDESLWDNAEPEERRRALAEQEMGFRIGVTTTCSFEPGCVSGIGMTMHQMPAETFTRHWSDHGPKLQAITALLDAQVRRDHLPMLIGLTPREVDCLSWLAAGLRPDQIAETLGIGYRTVDKYIVSARGKLRARTRDQAVAKALTLRLIDP</sequence>
<keyword evidence="2" id="KW-0238">DNA-binding</keyword>
<dbReference type="EMBL" id="ACYY01000007">
    <property type="protein sequence ID" value="EEW25684.1"/>
    <property type="molecule type" value="Genomic_DNA"/>
</dbReference>
<dbReference type="AlphaFoldDB" id="C8S075"/>
<dbReference type="Proteomes" id="UP000010121">
    <property type="component" value="Unassembled WGS sequence"/>
</dbReference>
<dbReference type="SMART" id="SM00421">
    <property type="entry name" value="HTH_LUXR"/>
    <property type="match status" value="1"/>
</dbReference>
<dbReference type="Gene3D" id="3.30.450.80">
    <property type="entry name" value="Transcription factor LuxR-like, autoinducer-binding domain"/>
    <property type="match status" value="1"/>
</dbReference>
<dbReference type="RefSeq" id="WP_008029529.1">
    <property type="nucleotide sequence ID" value="NZ_ACYY01000007.1"/>
</dbReference>
<keyword evidence="1" id="KW-0805">Transcription regulation</keyword>
<comment type="caution">
    <text evidence="5">The sequence shown here is derived from an EMBL/GenBank/DDBJ whole genome shotgun (WGS) entry which is preliminary data.</text>
</comment>
<dbReference type="InterPro" id="IPR036693">
    <property type="entry name" value="TF_LuxR_autoind-bd_dom_sf"/>
</dbReference>
<evidence type="ECO:0000256" key="1">
    <source>
        <dbReference type="ARBA" id="ARBA00023015"/>
    </source>
</evidence>
<dbReference type="Gene3D" id="1.10.10.10">
    <property type="entry name" value="Winged helix-like DNA-binding domain superfamily/Winged helix DNA-binding domain"/>
    <property type="match status" value="1"/>
</dbReference>
<dbReference type="SUPFAM" id="SSF75516">
    <property type="entry name" value="Pheromone-binding domain of LuxR-like quorum-sensing transcription factors"/>
    <property type="match status" value="1"/>
</dbReference>
<dbReference type="GO" id="GO:0006355">
    <property type="term" value="P:regulation of DNA-templated transcription"/>
    <property type="evidence" value="ECO:0007669"/>
    <property type="project" value="InterPro"/>
</dbReference>
<proteinExistence type="predicted"/>
<evidence type="ECO:0000256" key="2">
    <source>
        <dbReference type="ARBA" id="ARBA00023125"/>
    </source>
</evidence>
<dbReference type="PANTHER" id="PTHR44688:SF16">
    <property type="entry name" value="DNA-BINDING TRANSCRIPTIONAL ACTIVATOR DEVR_DOSR"/>
    <property type="match status" value="1"/>
</dbReference>
<dbReference type="InterPro" id="IPR005143">
    <property type="entry name" value="TF_LuxR_autoind-bd_dom"/>
</dbReference>
<dbReference type="Pfam" id="PF03472">
    <property type="entry name" value="Autoind_bind"/>
    <property type="match status" value="1"/>
</dbReference>
<dbReference type="PRINTS" id="PR00038">
    <property type="entry name" value="HTHLUXR"/>
</dbReference>
<evidence type="ECO:0000259" key="4">
    <source>
        <dbReference type="PROSITE" id="PS50043"/>
    </source>
</evidence>
<dbReference type="PANTHER" id="PTHR44688">
    <property type="entry name" value="DNA-BINDING TRANSCRIPTIONAL ACTIVATOR DEVR_DOSR"/>
    <property type="match status" value="1"/>
</dbReference>
<dbReference type="GO" id="GO:0003677">
    <property type="term" value="F:DNA binding"/>
    <property type="evidence" value="ECO:0007669"/>
    <property type="project" value="UniProtKB-KW"/>
</dbReference>
<evidence type="ECO:0000313" key="6">
    <source>
        <dbReference type="Proteomes" id="UP000010121"/>
    </source>
</evidence>
<evidence type="ECO:0000313" key="5">
    <source>
        <dbReference type="EMBL" id="EEW25684.1"/>
    </source>
</evidence>
<dbReference type="SUPFAM" id="SSF46894">
    <property type="entry name" value="C-terminal effector domain of the bipartite response regulators"/>
    <property type="match status" value="1"/>
</dbReference>
<dbReference type="InterPro" id="IPR016032">
    <property type="entry name" value="Sig_transdc_resp-reg_C-effctor"/>
</dbReference>
<dbReference type="eggNOG" id="COG2771">
    <property type="taxonomic scope" value="Bacteria"/>
</dbReference>
<keyword evidence="6" id="KW-1185">Reference proteome</keyword>
<organism evidence="5 6">
    <name type="scientific">Rhodobacter ferrooxidans</name>
    <dbReference type="NCBI Taxonomy" id="371731"/>
    <lineage>
        <taxon>Bacteria</taxon>
        <taxon>Pseudomonadati</taxon>
        <taxon>Pseudomonadota</taxon>
        <taxon>Alphaproteobacteria</taxon>
        <taxon>Rhodobacterales</taxon>
        <taxon>Rhodobacter group</taxon>
        <taxon>Rhodobacter</taxon>
    </lineage>
</organism>
<dbReference type="PROSITE" id="PS50043">
    <property type="entry name" value="HTH_LUXR_2"/>
    <property type="match status" value="1"/>
</dbReference>
<dbReference type="InterPro" id="IPR000792">
    <property type="entry name" value="Tscrpt_reg_LuxR_C"/>
</dbReference>